<sequence>MEKFNSLKELIAHAESDAASFYEKGNKAAGTRLRNAMQQLKVVATEIRKEVSDKKNEGK</sequence>
<proteinExistence type="inferred from homology"/>
<name>A0ABT1T3W2_9SPHI</name>
<evidence type="ECO:0000256" key="2">
    <source>
        <dbReference type="ARBA" id="ARBA00008424"/>
    </source>
</evidence>
<accession>A0ABT1T3W2</accession>
<comment type="function">
    <text evidence="1">Might have a role analogous to that of eukaryotic histone proteins.</text>
</comment>
<gene>
    <name evidence="3" type="ORF">NPE20_14860</name>
</gene>
<dbReference type="InterPro" id="IPR010886">
    <property type="entry name" value="Hc1"/>
</dbReference>
<keyword evidence="4" id="KW-1185">Reference proteome</keyword>
<protein>
    <submittedName>
        <fullName evidence="3">Histone H1</fullName>
    </submittedName>
</protein>
<evidence type="ECO:0000313" key="4">
    <source>
        <dbReference type="Proteomes" id="UP001204376"/>
    </source>
</evidence>
<dbReference type="RefSeq" id="WP_256539440.1">
    <property type="nucleotide sequence ID" value="NZ_JANHOH010000002.1"/>
</dbReference>
<evidence type="ECO:0000256" key="1">
    <source>
        <dbReference type="ARBA" id="ARBA00002333"/>
    </source>
</evidence>
<dbReference type="Proteomes" id="UP001204376">
    <property type="component" value="Unassembled WGS sequence"/>
</dbReference>
<dbReference type="EMBL" id="JANHOH010000002">
    <property type="protein sequence ID" value="MCQ6959254.1"/>
    <property type="molecule type" value="Genomic_DNA"/>
</dbReference>
<organism evidence="3 4">
    <name type="scientific">Mucilaginibacter aquariorum</name>
    <dbReference type="NCBI Taxonomy" id="2967225"/>
    <lineage>
        <taxon>Bacteria</taxon>
        <taxon>Pseudomonadati</taxon>
        <taxon>Bacteroidota</taxon>
        <taxon>Sphingobacteriia</taxon>
        <taxon>Sphingobacteriales</taxon>
        <taxon>Sphingobacteriaceae</taxon>
        <taxon>Mucilaginibacter</taxon>
    </lineage>
</organism>
<dbReference type="Pfam" id="PF07432">
    <property type="entry name" value="Hc1"/>
    <property type="match status" value="1"/>
</dbReference>
<evidence type="ECO:0000313" key="3">
    <source>
        <dbReference type="EMBL" id="MCQ6959254.1"/>
    </source>
</evidence>
<comment type="caution">
    <text evidence="3">The sequence shown here is derived from an EMBL/GenBank/DDBJ whole genome shotgun (WGS) entry which is preliminary data.</text>
</comment>
<reference evidence="3 4" key="1">
    <citation type="submission" date="2022-07" db="EMBL/GenBank/DDBJ databases">
        <title>Mucilaginibacter sp. JC4.</title>
        <authorList>
            <person name="Le V."/>
            <person name="Ko S.-R."/>
            <person name="Ahn C.-Y."/>
            <person name="Oh H.-M."/>
        </authorList>
    </citation>
    <scope>NUCLEOTIDE SEQUENCE [LARGE SCALE GENOMIC DNA]</scope>
    <source>
        <strain evidence="3 4">JC4</strain>
    </source>
</reference>
<comment type="similarity">
    <text evidence="2">Belongs to the histone H1/H5 family. HCT subfamily.</text>
</comment>